<organism evidence="2 3">
    <name type="scientific">Folsomia candida</name>
    <name type="common">Springtail</name>
    <dbReference type="NCBI Taxonomy" id="158441"/>
    <lineage>
        <taxon>Eukaryota</taxon>
        <taxon>Metazoa</taxon>
        <taxon>Ecdysozoa</taxon>
        <taxon>Arthropoda</taxon>
        <taxon>Hexapoda</taxon>
        <taxon>Collembola</taxon>
        <taxon>Entomobryomorpha</taxon>
        <taxon>Isotomoidea</taxon>
        <taxon>Isotomidae</taxon>
        <taxon>Proisotominae</taxon>
        <taxon>Folsomia</taxon>
    </lineage>
</organism>
<accession>A0A226EHZ0</accession>
<evidence type="ECO:0000313" key="2">
    <source>
        <dbReference type="EMBL" id="OXA56206.1"/>
    </source>
</evidence>
<proteinExistence type="predicted"/>
<feature type="compositionally biased region" description="Polar residues" evidence="1">
    <location>
        <begin position="354"/>
        <end position="363"/>
    </location>
</feature>
<name>A0A226EHZ0_FOLCA</name>
<comment type="caution">
    <text evidence="2">The sequence shown here is derived from an EMBL/GenBank/DDBJ whole genome shotgun (WGS) entry which is preliminary data.</text>
</comment>
<gene>
    <name evidence="2" type="ORF">Fcan01_09441</name>
</gene>
<dbReference type="EMBL" id="LNIX01000004">
    <property type="protein sequence ID" value="OXA56206.1"/>
    <property type="molecule type" value="Genomic_DNA"/>
</dbReference>
<reference evidence="2 3" key="1">
    <citation type="submission" date="2015-12" db="EMBL/GenBank/DDBJ databases">
        <title>The genome of Folsomia candida.</title>
        <authorList>
            <person name="Faddeeva A."/>
            <person name="Derks M.F."/>
            <person name="Anvar Y."/>
            <person name="Smit S."/>
            <person name="Van Straalen N."/>
            <person name="Roelofs D."/>
        </authorList>
    </citation>
    <scope>NUCLEOTIDE SEQUENCE [LARGE SCALE GENOMIC DNA]</scope>
    <source>
        <strain evidence="2 3">VU population</strain>
        <tissue evidence="2">Whole body</tissue>
    </source>
</reference>
<dbReference type="Proteomes" id="UP000198287">
    <property type="component" value="Unassembled WGS sequence"/>
</dbReference>
<feature type="region of interest" description="Disordered" evidence="1">
    <location>
        <begin position="354"/>
        <end position="376"/>
    </location>
</feature>
<evidence type="ECO:0000313" key="3">
    <source>
        <dbReference type="Proteomes" id="UP000198287"/>
    </source>
</evidence>
<keyword evidence="3" id="KW-1185">Reference proteome</keyword>
<evidence type="ECO:0000256" key="1">
    <source>
        <dbReference type="SAM" id="MobiDB-lite"/>
    </source>
</evidence>
<dbReference type="AlphaFoldDB" id="A0A226EHZ0"/>
<sequence length="454" mass="51316">MSVSIQTILFPPKKKPSAAPSKQRSIRVSSKIKCAPPKPPPIVDPLDQKRLESILNSISIQGDELLLGEEMWRKRAQEKRLTDNCLTSVGRSKSVATTFPTIQQAKEWSFEKEFWLSYIPCQQRIWEYSQGDKSWEYWGPVKRRPSEDKFLEELQTDPRTGAKISLAQRCRRHERQVTWEQKVISEYDGRVLAKFPVIGPKRSVNKSHRDKGIAQAQTLNRFSSYRKALINNLMDVQIDTRLLDEVRVRGFSRRFQVEQMERLIEGYTNLKWVYDLNPELVESLAQQHLRGPGGKQWMNLSRVEVKKVLKLLANSSQDPNFCPYTYLGSQSEARVMSSRSAGVSSAVPVGGTLQGSEWTKNAGSSNNSTKVKNKKSGIRALKPSQLMPLHVPGPDSLHQNVLIRPYTPEMDGQQGNAGISISKTQVGATAVKDNKGAQEEEGLTIESFAPFYKS</sequence>
<protein>
    <submittedName>
        <fullName evidence="2">Uncharacterized protein</fullName>
    </submittedName>
</protein>